<feature type="transmembrane region" description="Helical" evidence="1">
    <location>
        <begin position="89"/>
        <end position="111"/>
    </location>
</feature>
<protein>
    <submittedName>
        <fullName evidence="2">Uncharacterized protein</fullName>
    </submittedName>
</protein>
<feature type="transmembrane region" description="Helical" evidence="1">
    <location>
        <begin position="171"/>
        <end position="191"/>
    </location>
</feature>
<gene>
    <name evidence="2" type="ORF">CLF_111273</name>
</gene>
<feature type="transmembrane region" description="Helical" evidence="1">
    <location>
        <begin position="54"/>
        <end position="77"/>
    </location>
</feature>
<organism evidence="2 3">
    <name type="scientific">Clonorchis sinensis</name>
    <name type="common">Chinese liver fluke</name>
    <dbReference type="NCBI Taxonomy" id="79923"/>
    <lineage>
        <taxon>Eukaryota</taxon>
        <taxon>Metazoa</taxon>
        <taxon>Spiralia</taxon>
        <taxon>Lophotrochozoa</taxon>
        <taxon>Platyhelminthes</taxon>
        <taxon>Trematoda</taxon>
        <taxon>Digenea</taxon>
        <taxon>Opisthorchiida</taxon>
        <taxon>Opisthorchiata</taxon>
        <taxon>Opisthorchiidae</taxon>
        <taxon>Clonorchis</taxon>
    </lineage>
</organism>
<dbReference type="EMBL" id="DF144321">
    <property type="protein sequence ID" value="GAA56636.1"/>
    <property type="molecule type" value="Genomic_DNA"/>
</dbReference>
<proteinExistence type="predicted"/>
<accession>G7YUK6</accession>
<evidence type="ECO:0000256" key="1">
    <source>
        <dbReference type="SAM" id="Phobius"/>
    </source>
</evidence>
<reference key="2">
    <citation type="submission" date="2011-10" db="EMBL/GenBank/DDBJ databases">
        <title>The genome and transcriptome sequence of Clonorchis sinensis provide insights into the carcinogenic liver fluke.</title>
        <authorList>
            <person name="Wang X."/>
            <person name="Huang Y."/>
            <person name="Chen W."/>
            <person name="Liu H."/>
            <person name="Guo L."/>
            <person name="Chen Y."/>
            <person name="Luo F."/>
            <person name="Zhou W."/>
            <person name="Sun J."/>
            <person name="Mao Q."/>
            <person name="Liang P."/>
            <person name="Zhou C."/>
            <person name="Tian Y."/>
            <person name="Men J."/>
            <person name="Lv X."/>
            <person name="Huang L."/>
            <person name="Zhou J."/>
            <person name="Hu Y."/>
            <person name="Li R."/>
            <person name="Zhang F."/>
            <person name="Lei H."/>
            <person name="Li X."/>
            <person name="Hu X."/>
            <person name="Liang C."/>
            <person name="Xu J."/>
            <person name="Wu Z."/>
            <person name="Yu X."/>
        </authorList>
    </citation>
    <scope>NUCLEOTIDE SEQUENCE</scope>
    <source>
        <strain>Henan</strain>
    </source>
</reference>
<keyword evidence="3" id="KW-1185">Reference proteome</keyword>
<dbReference type="AlphaFoldDB" id="G7YUK6"/>
<keyword evidence="1" id="KW-1133">Transmembrane helix</keyword>
<evidence type="ECO:0000313" key="2">
    <source>
        <dbReference type="EMBL" id="GAA56636.1"/>
    </source>
</evidence>
<feature type="transmembrane region" description="Helical" evidence="1">
    <location>
        <begin position="333"/>
        <end position="351"/>
    </location>
</feature>
<feature type="transmembrane region" description="Helical" evidence="1">
    <location>
        <begin position="444"/>
        <end position="464"/>
    </location>
</feature>
<keyword evidence="1" id="KW-0812">Transmembrane</keyword>
<evidence type="ECO:0000313" key="3">
    <source>
        <dbReference type="Proteomes" id="UP000008909"/>
    </source>
</evidence>
<keyword evidence="1" id="KW-0472">Membrane</keyword>
<sequence>MPQGVMLVLNEKKYDLEDPVCFTYVTVFDLFTTCGTQDPFVHIAGVITMMIGPFILATAVLGAFGNIILMGLLLAYIRHPRNLNMCGIVLLLLDLIRLVVYGIIDLVPAFGTPMWSSAHSRLDYASHLVCKLVKSTRAFLCTAKQNVVLCTALTELSYTKQAESLLWKLKLILMLIIALTLAIVQAGPVFLQNGVWQHHGMFVCAPDPQWSRAYHTFLVYHELLVVDGLLQTLCVLPLTCLLWKRLARENRIIQCLQRALLSRNIVSLIVFSVEEKLIDSCRNLRITLSFMYITLLLGILRCTARVYQSYYPHGEPIDAEPEYIDPMRTFQRLIVLLEIICSSTSYVWWLINLPMYNAFLTNTWNVINGREDRQSISDSQKSTKSSYKAVQQPSREKIIKPNYSRILNQLYSDGVSKCASLSLTGTTQIKVRKADNGERKVGSVVWVVVVPFKAILMILIDNAVTRTARKNRSQHVQQTYAWAYAWVDGSATQPTVARYKEECRVSVTYNGEVRKEHPVENRRTTCIVPVDEVGWELLSLRGLTGTVEGAMSVPISDKIFSRIHAAKVIPLIDLS</sequence>
<name>G7YUK6_CLOSI</name>
<dbReference type="Proteomes" id="UP000008909">
    <property type="component" value="Unassembled WGS sequence"/>
</dbReference>
<reference evidence="2" key="1">
    <citation type="journal article" date="2011" name="Genome Biol.">
        <title>The draft genome of the carcinogenic human liver fluke Clonorchis sinensis.</title>
        <authorList>
            <person name="Wang X."/>
            <person name="Chen W."/>
            <person name="Huang Y."/>
            <person name="Sun J."/>
            <person name="Men J."/>
            <person name="Liu H."/>
            <person name="Luo F."/>
            <person name="Guo L."/>
            <person name="Lv X."/>
            <person name="Deng C."/>
            <person name="Zhou C."/>
            <person name="Fan Y."/>
            <person name="Li X."/>
            <person name="Huang L."/>
            <person name="Hu Y."/>
            <person name="Liang C."/>
            <person name="Hu X."/>
            <person name="Xu J."/>
            <person name="Yu X."/>
        </authorList>
    </citation>
    <scope>NUCLEOTIDE SEQUENCE [LARGE SCALE GENOMIC DNA]</scope>
    <source>
        <strain evidence="2">Henan</strain>
    </source>
</reference>